<reference evidence="3 4" key="1">
    <citation type="submission" date="2016-11" db="EMBL/GenBank/DDBJ databases">
        <authorList>
            <person name="Jaros S."/>
            <person name="Januszkiewicz K."/>
            <person name="Wedrychowicz H."/>
        </authorList>
    </citation>
    <scope>NUCLEOTIDE SEQUENCE [LARGE SCALE GENOMIC DNA]</scope>
    <source>
        <strain evidence="3 4">IBRC-M 10683</strain>
    </source>
</reference>
<evidence type="ECO:0000313" key="4">
    <source>
        <dbReference type="Proteomes" id="UP000183988"/>
    </source>
</evidence>
<feature type="transmembrane region" description="Helical" evidence="2">
    <location>
        <begin position="7"/>
        <end position="26"/>
    </location>
</feature>
<dbReference type="InterPro" id="IPR019649">
    <property type="entry name" value="DUF2512"/>
</dbReference>
<feature type="transmembrane region" description="Helical" evidence="2">
    <location>
        <begin position="32"/>
        <end position="52"/>
    </location>
</feature>
<evidence type="ECO:0008006" key="5">
    <source>
        <dbReference type="Google" id="ProtNLM"/>
    </source>
</evidence>
<keyword evidence="4" id="KW-1185">Reference proteome</keyword>
<sequence>MAHLKTLGIKLIINIIVVFSIFGIFNNSSLNNLFWISLVVTLAAYLIGDLFILPRFGNLAATIADFPLAFLALWLLANMWISAPLPIVLASLFAAFFITFTEPFLHMYIKNQTEDKEETPRRVASHQLQTEFAEETDAQDIKRRDK</sequence>
<evidence type="ECO:0000313" key="3">
    <source>
        <dbReference type="EMBL" id="SHG35767.1"/>
    </source>
</evidence>
<organism evidence="3 4">
    <name type="scientific">Ornithinibacillus halophilus</name>
    <dbReference type="NCBI Taxonomy" id="930117"/>
    <lineage>
        <taxon>Bacteria</taxon>
        <taxon>Bacillati</taxon>
        <taxon>Bacillota</taxon>
        <taxon>Bacilli</taxon>
        <taxon>Bacillales</taxon>
        <taxon>Bacillaceae</taxon>
        <taxon>Ornithinibacillus</taxon>
    </lineage>
</organism>
<feature type="region of interest" description="Disordered" evidence="1">
    <location>
        <begin position="116"/>
        <end position="146"/>
    </location>
</feature>
<dbReference type="STRING" id="930117.SAMN05216225_102816"/>
<dbReference type="AlphaFoldDB" id="A0A1M5J599"/>
<keyword evidence="2" id="KW-0812">Transmembrane</keyword>
<dbReference type="Pfam" id="PF10710">
    <property type="entry name" value="DUF2512"/>
    <property type="match status" value="1"/>
</dbReference>
<accession>A0A1M5J599</accession>
<dbReference type="Proteomes" id="UP000183988">
    <property type="component" value="Unassembled WGS sequence"/>
</dbReference>
<keyword evidence="2" id="KW-1133">Transmembrane helix</keyword>
<proteinExistence type="predicted"/>
<dbReference type="EMBL" id="FQVW01000028">
    <property type="protein sequence ID" value="SHG35767.1"/>
    <property type="molecule type" value="Genomic_DNA"/>
</dbReference>
<keyword evidence="2" id="KW-0472">Membrane</keyword>
<dbReference type="OrthoDB" id="2111682at2"/>
<feature type="transmembrane region" description="Helical" evidence="2">
    <location>
        <begin position="59"/>
        <end position="81"/>
    </location>
</feature>
<evidence type="ECO:0000256" key="1">
    <source>
        <dbReference type="SAM" id="MobiDB-lite"/>
    </source>
</evidence>
<gene>
    <name evidence="3" type="ORF">SAMN05216225_102816</name>
</gene>
<name>A0A1M5J599_9BACI</name>
<evidence type="ECO:0000256" key="2">
    <source>
        <dbReference type="SAM" id="Phobius"/>
    </source>
</evidence>
<protein>
    <recommendedName>
        <fullName evidence="5">DUF2512 family protein</fullName>
    </recommendedName>
</protein>
<feature type="transmembrane region" description="Helical" evidence="2">
    <location>
        <begin position="87"/>
        <end position="109"/>
    </location>
</feature>
<dbReference type="RefSeq" id="WP_072891015.1">
    <property type="nucleotide sequence ID" value="NZ_FQVW01000028.1"/>
</dbReference>